<keyword evidence="3" id="KW-1185">Reference proteome</keyword>
<gene>
    <name evidence="2" type="ORF">LZC95_28470</name>
</gene>
<name>A0ABZ2JVI5_9BACT</name>
<reference evidence="2 3" key="1">
    <citation type="submission" date="2021-12" db="EMBL/GenBank/DDBJ databases">
        <title>Discovery of the Pendulisporaceae a myxobacterial family with distinct sporulation behavior and unique specialized metabolism.</title>
        <authorList>
            <person name="Garcia R."/>
            <person name="Popoff A."/>
            <person name="Bader C.D."/>
            <person name="Loehr J."/>
            <person name="Walesch S."/>
            <person name="Walt C."/>
            <person name="Boldt J."/>
            <person name="Bunk B."/>
            <person name="Haeckl F.J.F.P.J."/>
            <person name="Gunesch A.P."/>
            <person name="Birkelbach J."/>
            <person name="Nuebel U."/>
            <person name="Pietschmann T."/>
            <person name="Bach T."/>
            <person name="Mueller R."/>
        </authorList>
    </citation>
    <scope>NUCLEOTIDE SEQUENCE [LARGE SCALE GENOMIC DNA]</scope>
    <source>
        <strain evidence="2 3">MSr12523</strain>
    </source>
</reference>
<dbReference type="Proteomes" id="UP001379533">
    <property type="component" value="Chromosome"/>
</dbReference>
<evidence type="ECO:0000256" key="1">
    <source>
        <dbReference type="SAM" id="MobiDB-lite"/>
    </source>
</evidence>
<feature type="compositionally biased region" description="Polar residues" evidence="1">
    <location>
        <begin position="94"/>
        <end position="105"/>
    </location>
</feature>
<feature type="compositionally biased region" description="Low complexity" evidence="1">
    <location>
        <begin position="135"/>
        <end position="144"/>
    </location>
</feature>
<dbReference type="RefSeq" id="WP_394840998.1">
    <property type="nucleotide sequence ID" value="NZ_CP089982.1"/>
</dbReference>
<dbReference type="EMBL" id="CP089982">
    <property type="protein sequence ID" value="WXA90386.1"/>
    <property type="molecule type" value="Genomic_DNA"/>
</dbReference>
<organism evidence="2 3">
    <name type="scientific">Pendulispora brunnea</name>
    <dbReference type="NCBI Taxonomy" id="2905690"/>
    <lineage>
        <taxon>Bacteria</taxon>
        <taxon>Pseudomonadati</taxon>
        <taxon>Myxococcota</taxon>
        <taxon>Myxococcia</taxon>
        <taxon>Myxococcales</taxon>
        <taxon>Sorangiineae</taxon>
        <taxon>Pendulisporaceae</taxon>
        <taxon>Pendulispora</taxon>
    </lineage>
</organism>
<proteinExistence type="predicted"/>
<feature type="compositionally biased region" description="Low complexity" evidence="1">
    <location>
        <begin position="60"/>
        <end position="73"/>
    </location>
</feature>
<sequence length="322" mass="32914">MHEPLSRRTVASLAAACGVHAVLLAVTWKHAPVRPPQDLPAAADAVEEWEIETPPDIGKPEPSSNAPASPLAAREVARRWTAPSEVPATPPPSDSGSSETATPPSESGEAWSLPSVGRKPIDLGLGTARGPAILAPGGAATAEPPADERPSRTGGLVEALDAEDAARGFGRGGPVKLAVEAAARTTDAPTVGKATFDVAVNGDGSLHVTLLSANTDYEGWNRITQAIRSHLGRKRVRIPPGAKGLHVVVEVEAKEQFPDGTSPSSLGGKVGIGPAGPAASYRGKVCRATISLAGITGGCSPENAGVAPTRMVSSRIVKETRL</sequence>
<evidence type="ECO:0000313" key="3">
    <source>
        <dbReference type="Proteomes" id="UP001379533"/>
    </source>
</evidence>
<protein>
    <submittedName>
        <fullName evidence="2">Uncharacterized protein</fullName>
    </submittedName>
</protein>
<feature type="region of interest" description="Disordered" evidence="1">
    <location>
        <begin position="33"/>
        <end position="154"/>
    </location>
</feature>
<accession>A0ABZ2JVI5</accession>
<evidence type="ECO:0000313" key="2">
    <source>
        <dbReference type="EMBL" id="WXA90386.1"/>
    </source>
</evidence>